<dbReference type="STRING" id="3988.B9RFH3"/>
<evidence type="ECO:0000256" key="1">
    <source>
        <dbReference type="SAM" id="MobiDB-lite"/>
    </source>
</evidence>
<dbReference type="Pfam" id="PF14383">
    <property type="entry name" value="VARLMGL"/>
    <property type="match status" value="1"/>
</dbReference>
<feature type="compositionally biased region" description="Polar residues" evidence="1">
    <location>
        <begin position="361"/>
        <end position="412"/>
    </location>
</feature>
<feature type="region of interest" description="Disordered" evidence="1">
    <location>
        <begin position="430"/>
        <end position="456"/>
    </location>
</feature>
<feature type="region of interest" description="Disordered" evidence="1">
    <location>
        <begin position="58"/>
        <end position="86"/>
    </location>
</feature>
<dbReference type="Pfam" id="PF14309">
    <property type="entry name" value="DUF4378"/>
    <property type="match status" value="1"/>
</dbReference>
<dbReference type="PANTHER" id="PTHR21726:SF57">
    <property type="entry name" value="SERINE-RICH ADHESIN FOR PLATELETS-LIKE PROTEIN"/>
    <property type="match status" value="1"/>
</dbReference>
<feature type="domain" description="DUF3741" evidence="3">
    <location>
        <begin position="76"/>
        <end position="105"/>
    </location>
</feature>
<dbReference type="InterPro" id="IPR025486">
    <property type="entry name" value="DUF4378"/>
</dbReference>
<evidence type="ECO:0000259" key="3">
    <source>
        <dbReference type="Pfam" id="PF14383"/>
    </source>
</evidence>
<dbReference type="Proteomes" id="UP000008311">
    <property type="component" value="Unassembled WGS sequence"/>
</dbReference>
<feature type="region of interest" description="Disordered" evidence="1">
    <location>
        <begin position="292"/>
        <end position="412"/>
    </location>
</feature>
<feature type="compositionally biased region" description="Low complexity" evidence="1">
    <location>
        <begin position="69"/>
        <end position="81"/>
    </location>
</feature>
<evidence type="ECO:0008006" key="6">
    <source>
        <dbReference type="Google" id="ProtNLM"/>
    </source>
</evidence>
<evidence type="ECO:0000313" key="5">
    <source>
        <dbReference type="Proteomes" id="UP000008311"/>
    </source>
</evidence>
<evidence type="ECO:0000313" key="4">
    <source>
        <dbReference type="EMBL" id="EEF49944.1"/>
    </source>
</evidence>
<organism evidence="4 5">
    <name type="scientific">Ricinus communis</name>
    <name type="common">Castor bean</name>
    <dbReference type="NCBI Taxonomy" id="3988"/>
    <lineage>
        <taxon>Eukaryota</taxon>
        <taxon>Viridiplantae</taxon>
        <taxon>Streptophyta</taxon>
        <taxon>Embryophyta</taxon>
        <taxon>Tracheophyta</taxon>
        <taxon>Spermatophyta</taxon>
        <taxon>Magnoliopsida</taxon>
        <taxon>eudicotyledons</taxon>
        <taxon>Gunneridae</taxon>
        <taxon>Pentapetalae</taxon>
        <taxon>rosids</taxon>
        <taxon>fabids</taxon>
        <taxon>Malpighiales</taxon>
        <taxon>Euphorbiaceae</taxon>
        <taxon>Acalyphoideae</taxon>
        <taxon>Acalypheae</taxon>
        <taxon>Ricinus</taxon>
    </lineage>
</organism>
<dbReference type="InParanoid" id="B9RFH3"/>
<protein>
    <recommendedName>
        <fullName evidence="6">DUF4378 domain-containing protein</fullName>
    </recommendedName>
</protein>
<dbReference type="EMBL" id="EQ973777">
    <property type="protein sequence ID" value="EEF49944.1"/>
    <property type="molecule type" value="Genomic_DNA"/>
</dbReference>
<sequence length="851" mass="95163">MEGERKRSKGSFFHLFDWNGKSRKKLFLNNSELPAELAQGQENVESIARSQHHALEVDDRRVNSSNKASSDFSCTSSVTSDEGYGSRAPGVVARLMGLDSLPTSNAAESSSTPLLNASSLRVSQYDRSTPNLWSEYKPMEYLNISSNLEGYSRNSLESRSQKVQNRPIERFQTEMLPPKSAKSIALTHHKLLSPIKNPGFIPTKNATYIMEAAAKIIEASPKATVNGKMPSIGSTSVPLRIRDLKRKMEAAHTASRPQRSNDFFAAKNTKGQLCDRSARGSEGISSCKISTFSEKDTSESVRNKGKLVSPSVQVRSNVQRREGVTSRNSNIKKQKEQKEIRSNQSPKSQSSSQKTKKTSENRTTNVLRQNNQKQNSSSGKESTNLKNSFSNQAGKRVQTMSSSVGQSRTTNKVVLKPETSRKMHLVVTDTEKEKPNNISLKKRPVNGEPQIGRGVSDNESLNRVERSIKCNLAVDGCMNTAVDNRKNGMDVVSFTFTSPVKKATPDPQPSVMEKSKSSVIDLFGSNGHPYFNKSTSFPGLNIIGGDALGVLLEQKLRELANKVESSQSNTNRDEKCASSTSILQNSMSICHVISTIPAAQDRRSQLIENDKSDYLDEFDCFTVEDSRLNENLKWQVLESDDVLNGFFTNESLEVEGETELSDSASSISTVEVGRKHIAKMFTKPQFKESSEWELDYVRDVLDNAELMLKEFRLDIPRVINPLLFHQLEDQENGRKINEEMSKLERKVLFDCVSECIELMCGQTFVGSYKSWAKTGTLFQRKGWLAEELYKEILGWKCMGSLMVDELVDKDMSSGYGRWLNFNIEAFEQGIEIEKDILTCLVDELVSDLFIL</sequence>
<accession>B9RFH3</accession>
<feature type="compositionally biased region" description="Basic and acidic residues" evidence="1">
    <location>
        <begin position="293"/>
        <end position="302"/>
    </location>
</feature>
<feature type="compositionally biased region" description="Low complexity" evidence="1">
    <location>
        <begin position="342"/>
        <end position="353"/>
    </location>
</feature>
<dbReference type="eggNOG" id="ENOG502QUNH">
    <property type="taxonomic scope" value="Eukaryota"/>
</dbReference>
<evidence type="ECO:0000259" key="2">
    <source>
        <dbReference type="Pfam" id="PF14309"/>
    </source>
</evidence>
<gene>
    <name evidence="4" type="ORF">RCOM_1434570</name>
</gene>
<name>B9RFH3_RICCO</name>
<keyword evidence="5" id="KW-1185">Reference proteome</keyword>
<feature type="domain" description="DUF4378" evidence="2">
    <location>
        <begin position="693"/>
        <end position="843"/>
    </location>
</feature>
<dbReference type="FunCoup" id="B9RFH3">
    <property type="interactions" value="1950"/>
</dbReference>
<reference evidence="5" key="1">
    <citation type="journal article" date="2010" name="Nat. Biotechnol.">
        <title>Draft genome sequence of the oilseed species Ricinus communis.</title>
        <authorList>
            <person name="Chan A.P."/>
            <person name="Crabtree J."/>
            <person name="Zhao Q."/>
            <person name="Lorenzi H."/>
            <person name="Orvis J."/>
            <person name="Puiu D."/>
            <person name="Melake-Berhan A."/>
            <person name="Jones K.M."/>
            <person name="Redman J."/>
            <person name="Chen G."/>
            <person name="Cahoon E.B."/>
            <person name="Gedil M."/>
            <person name="Stanke M."/>
            <person name="Haas B.J."/>
            <person name="Wortman J.R."/>
            <person name="Fraser-Liggett C.M."/>
            <person name="Ravel J."/>
            <person name="Rabinowicz P.D."/>
        </authorList>
    </citation>
    <scope>NUCLEOTIDE SEQUENCE [LARGE SCALE GENOMIC DNA]</scope>
    <source>
        <strain evidence="5">cv. Hale</strain>
    </source>
</reference>
<dbReference type="PANTHER" id="PTHR21726">
    <property type="entry name" value="PHOSPHATIDYLINOSITOL N-ACETYLGLUCOSAMINYLTRANSFERASE SUBUNIT P DOWN SYNDROME CRITICAL REGION PROTEIN 5 -RELATED"/>
    <property type="match status" value="1"/>
</dbReference>
<dbReference type="AlphaFoldDB" id="B9RFH3"/>
<dbReference type="InterPro" id="IPR032795">
    <property type="entry name" value="DUF3741-assoc"/>
</dbReference>
<proteinExistence type="predicted"/>